<keyword evidence="2" id="KW-0372">Hormone</keyword>
<keyword evidence="7" id="KW-1185">Reference proteome</keyword>
<dbReference type="GO" id="GO:0005179">
    <property type="term" value="F:hormone activity"/>
    <property type="evidence" value="ECO:0007669"/>
    <property type="project" value="UniProtKB-KW"/>
</dbReference>
<feature type="chain" id="PRO_5040473618" description="Protein RALF-like 32" evidence="5">
    <location>
        <begin position="28"/>
        <end position="112"/>
    </location>
</feature>
<gene>
    <name evidence="6" type="ORF">NE237_015191</name>
</gene>
<dbReference type="PANTHER" id="PTHR33136:SF4">
    <property type="entry name" value="PROTEIN RALF-LIKE 32"/>
    <property type="match status" value="1"/>
</dbReference>
<feature type="signal peptide" evidence="5">
    <location>
        <begin position="1"/>
        <end position="27"/>
    </location>
</feature>
<accession>A0A9Q0QQU1</accession>
<dbReference type="PANTHER" id="PTHR33136">
    <property type="entry name" value="RAPID ALKALINIZATION FACTOR-LIKE"/>
    <property type="match status" value="1"/>
</dbReference>
<dbReference type="OrthoDB" id="1921542at2759"/>
<proteinExistence type="inferred from homology"/>
<dbReference type="GO" id="GO:0009506">
    <property type="term" value="C:plasmodesma"/>
    <property type="evidence" value="ECO:0007669"/>
    <property type="project" value="TreeGrafter"/>
</dbReference>
<reference evidence="6" key="1">
    <citation type="journal article" date="2023" name="Plant J.">
        <title>The genome of the king protea, Protea cynaroides.</title>
        <authorList>
            <person name="Chang J."/>
            <person name="Duong T.A."/>
            <person name="Schoeman C."/>
            <person name="Ma X."/>
            <person name="Roodt D."/>
            <person name="Barker N."/>
            <person name="Li Z."/>
            <person name="Van de Peer Y."/>
            <person name="Mizrachi E."/>
        </authorList>
    </citation>
    <scope>NUCLEOTIDE SEQUENCE</scope>
    <source>
        <tissue evidence="6">Young leaves</tissue>
    </source>
</reference>
<dbReference type="GO" id="GO:0019722">
    <property type="term" value="P:calcium-mediated signaling"/>
    <property type="evidence" value="ECO:0007669"/>
    <property type="project" value="TreeGrafter"/>
</dbReference>
<dbReference type="EMBL" id="JAMYWD010000006">
    <property type="protein sequence ID" value="KAJ4968490.1"/>
    <property type="molecule type" value="Genomic_DNA"/>
</dbReference>
<comment type="caution">
    <text evidence="6">The sequence shown here is derived from an EMBL/GenBank/DDBJ whole genome shotgun (WGS) entry which is preliminary data.</text>
</comment>
<evidence type="ECO:0000313" key="6">
    <source>
        <dbReference type="EMBL" id="KAJ4968490.1"/>
    </source>
</evidence>
<protein>
    <recommendedName>
        <fullName evidence="8">Protein RALF-like 32</fullName>
    </recommendedName>
</protein>
<evidence type="ECO:0000256" key="4">
    <source>
        <dbReference type="ARBA" id="ARBA00023157"/>
    </source>
</evidence>
<keyword evidence="3 5" id="KW-0732">Signal</keyword>
<dbReference type="InterPro" id="IPR008801">
    <property type="entry name" value="RALF"/>
</dbReference>
<organism evidence="6 7">
    <name type="scientific">Protea cynaroides</name>
    <dbReference type="NCBI Taxonomy" id="273540"/>
    <lineage>
        <taxon>Eukaryota</taxon>
        <taxon>Viridiplantae</taxon>
        <taxon>Streptophyta</taxon>
        <taxon>Embryophyta</taxon>
        <taxon>Tracheophyta</taxon>
        <taxon>Spermatophyta</taxon>
        <taxon>Magnoliopsida</taxon>
        <taxon>Proteales</taxon>
        <taxon>Proteaceae</taxon>
        <taxon>Protea</taxon>
    </lineage>
</organism>
<evidence type="ECO:0000256" key="5">
    <source>
        <dbReference type="SAM" id="SignalP"/>
    </source>
</evidence>
<comment type="similarity">
    <text evidence="1">Belongs to the plant rapid alkalinization factor (RALF) family.</text>
</comment>
<dbReference type="Proteomes" id="UP001141806">
    <property type="component" value="Unassembled WGS sequence"/>
</dbReference>
<keyword evidence="4" id="KW-1015">Disulfide bond</keyword>
<sequence>MESSNFCRSLHLLFPLLLVIFLPVVCSATLRCNGSIAECNEEEELLMESEIARRFLQGKQKYISYGAIKQNLPVCGGGASGEAYTRSGSCLTPPSNSQNRGCSKYYRCRSNS</sequence>
<evidence type="ECO:0000313" key="7">
    <source>
        <dbReference type="Proteomes" id="UP001141806"/>
    </source>
</evidence>
<name>A0A9Q0QQU1_9MAGN</name>
<evidence type="ECO:0000256" key="2">
    <source>
        <dbReference type="ARBA" id="ARBA00022702"/>
    </source>
</evidence>
<evidence type="ECO:0008006" key="8">
    <source>
        <dbReference type="Google" id="ProtNLM"/>
    </source>
</evidence>
<dbReference type="AlphaFoldDB" id="A0A9Q0QQU1"/>
<evidence type="ECO:0000256" key="3">
    <source>
        <dbReference type="ARBA" id="ARBA00022729"/>
    </source>
</evidence>
<dbReference type="Pfam" id="PF05498">
    <property type="entry name" value="RALF"/>
    <property type="match status" value="1"/>
</dbReference>
<evidence type="ECO:0000256" key="1">
    <source>
        <dbReference type="ARBA" id="ARBA00009178"/>
    </source>
</evidence>